<keyword evidence="3" id="KW-1185">Reference proteome</keyword>
<name>A0A1L2CV09_9CAUD</name>
<sequence>MSDDFGEFEQRKQGIDLMTDIMSAFDDIEEGRAVTKKLPDGSAFVDDFAQINLAETKNLLHALQEVTGEYGTLLQEDTAYYDQGGFMDDSSDLDSIYGYYEPQEGENFIPNPTVTMRKVQQPQQTQQRAYVQPDRPYVPGMNWSIIEESVLGMKNAIMYSIKCNATNQIVLNNIMMYESALALRNILNSGKSLTDPKILGIISSGIQYTNVVQEAIKAARERQQVLKESRYDKAQELDGVIAEHKNKAKELKQRVLNFLEEEGFLAK</sequence>
<evidence type="ECO:0000313" key="3">
    <source>
        <dbReference type="Proteomes" id="UP000223891"/>
    </source>
</evidence>
<dbReference type="EMBL" id="KU574722">
    <property type="protein sequence ID" value="AMM43861.1"/>
    <property type="molecule type" value="Genomic_DNA"/>
</dbReference>
<protein>
    <submittedName>
        <fullName evidence="2">Uncharacterized protein</fullName>
    </submittedName>
</protein>
<reference evidence="3" key="1">
    <citation type="submission" date="2016-01" db="EMBL/GenBank/DDBJ databases">
        <title>Isolation and Characterization of Enterobacteria phage CBB.</title>
        <authorList>
            <person name="Buttimer C.T.H."/>
            <person name="Hendrix H."/>
            <person name="Alexandre H."/>
            <person name="O'Mahony J."/>
            <person name="Lavigne R."/>
            <person name="Coffey A."/>
        </authorList>
    </citation>
    <scope>NUCLEOTIDE SEQUENCE [LARGE SCALE GENOMIC DNA]</scope>
</reference>
<keyword evidence="1" id="KW-0175">Coiled coil</keyword>
<accession>A0A1L2CV09</accession>
<evidence type="ECO:0000256" key="1">
    <source>
        <dbReference type="SAM" id="Coils"/>
    </source>
</evidence>
<proteinExistence type="predicted"/>
<dbReference type="Proteomes" id="UP000223891">
    <property type="component" value="Segment"/>
</dbReference>
<organism evidence="2 3">
    <name type="scientific">Pectobacterium phage vB_PcaM_CBB</name>
    <dbReference type="NCBI Taxonomy" id="2772511"/>
    <lineage>
        <taxon>Viruses</taxon>
        <taxon>Duplodnaviria</taxon>
        <taxon>Heunggongvirae</taxon>
        <taxon>Uroviricota</taxon>
        <taxon>Caudoviricetes</taxon>
        <taxon>Mimasvirus</taxon>
        <taxon>Mimasvirus CBB</taxon>
    </lineage>
</organism>
<gene>
    <name evidence="2" type="ORF">CBB_297</name>
</gene>
<evidence type="ECO:0000313" key="2">
    <source>
        <dbReference type="EMBL" id="AMM43861.1"/>
    </source>
</evidence>
<feature type="coiled-coil region" evidence="1">
    <location>
        <begin position="234"/>
        <end position="261"/>
    </location>
</feature>